<keyword evidence="11" id="KW-0067">ATP-binding</keyword>
<dbReference type="CDD" id="cd00075">
    <property type="entry name" value="HATPase"/>
    <property type="match status" value="1"/>
</dbReference>
<comment type="subcellular location">
    <subcellularLocation>
        <location evidence="2">Cell inner membrane</location>
        <topology evidence="2">Multi-pass membrane protein</topology>
    </subcellularLocation>
</comment>
<dbReference type="SUPFAM" id="SSF55874">
    <property type="entry name" value="ATPase domain of HSP90 chaperone/DNA topoisomerase II/histidine kinase"/>
    <property type="match status" value="1"/>
</dbReference>
<dbReference type="GO" id="GO:0000155">
    <property type="term" value="F:phosphorelay sensor kinase activity"/>
    <property type="evidence" value="ECO:0007669"/>
    <property type="project" value="InterPro"/>
</dbReference>
<dbReference type="InterPro" id="IPR036097">
    <property type="entry name" value="HisK_dim/P_sf"/>
</dbReference>
<dbReference type="PANTHER" id="PTHR44936:SF5">
    <property type="entry name" value="SENSOR HISTIDINE KINASE ENVZ"/>
    <property type="match status" value="1"/>
</dbReference>
<keyword evidence="12 15" id="KW-1133">Transmembrane helix</keyword>
<proteinExistence type="predicted"/>
<dbReference type="PANTHER" id="PTHR44936">
    <property type="entry name" value="SENSOR PROTEIN CREC"/>
    <property type="match status" value="1"/>
</dbReference>
<dbReference type="Pfam" id="PF02518">
    <property type="entry name" value="HATPase_c"/>
    <property type="match status" value="1"/>
</dbReference>
<evidence type="ECO:0000256" key="1">
    <source>
        <dbReference type="ARBA" id="ARBA00000085"/>
    </source>
</evidence>
<dbReference type="AlphaFoldDB" id="A0A291HP80"/>
<keyword evidence="5" id="KW-0997">Cell inner membrane</keyword>
<evidence type="ECO:0000313" key="19">
    <source>
        <dbReference type="Proteomes" id="UP000217763"/>
    </source>
</evidence>
<dbReference type="CDD" id="cd00082">
    <property type="entry name" value="HisKA"/>
    <property type="match status" value="1"/>
</dbReference>
<keyword evidence="8 15" id="KW-0812">Transmembrane</keyword>
<dbReference type="InterPro" id="IPR005467">
    <property type="entry name" value="His_kinase_dom"/>
</dbReference>
<evidence type="ECO:0000256" key="11">
    <source>
        <dbReference type="ARBA" id="ARBA00022840"/>
    </source>
</evidence>
<dbReference type="InterPro" id="IPR003594">
    <property type="entry name" value="HATPase_dom"/>
</dbReference>
<evidence type="ECO:0000256" key="2">
    <source>
        <dbReference type="ARBA" id="ARBA00004429"/>
    </source>
</evidence>
<feature type="domain" description="Histidine kinase" evidence="16">
    <location>
        <begin position="283"/>
        <end position="482"/>
    </location>
</feature>
<organism evidence="18 19">
    <name type="scientific">Zobellella denitrificans</name>
    <dbReference type="NCBI Taxonomy" id="347534"/>
    <lineage>
        <taxon>Bacteria</taxon>
        <taxon>Pseudomonadati</taxon>
        <taxon>Pseudomonadota</taxon>
        <taxon>Gammaproteobacteria</taxon>
        <taxon>Aeromonadales</taxon>
        <taxon>Aeromonadaceae</taxon>
        <taxon>Zobellella</taxon>
    </lineage>
</organism>
<dbReference type="SMART" id="SM00387">
    <property type="entry name" value="HATPase_c"/>
    <property type="match status" value="1"/>
</dbReference>
<dbReference type="Gene3D" id="1.10.8.500">
    <property type="entry name" value="HAMP domain in histidine kinase"/>
    <property type="match status" value="1"/>
</dbReference>
<dbReference type="PRINTS" id="PR00344">
    <property type="entry name" value="BCTRLSENSOR"/>
</dbReference>
<dbReference type="Proteomes" id="UP000217763">
    <property type="component" value="Chromosome"/>
</dbReference>
<evidence type="ECO:0000256" key="4">
    <source>
        <dbReference type="ARBA" id="ARBA00022475"/>
    </source>
</evidence>
<evidence type="ECO:0000313" key="18">
    <source>
        <dbReference type="EMBL" id="ATG73944.1"/>
    </source>
</evidence>
<evidence type="ECO:0000256" key="10">
    <source>
        <dbReference type="ARBA" id="ARBA00022777"/>
    </source>
</evidence>
<dbReference type="CDD" id="cd06225">
    <property type="entry name" value="HAMP"/>
    <property type="match status" value="1"/>
</dbReference>
<dbReference type="GO" id="GO:0005524">
    <property type="term" value="F:ATP binding"/>
    <property type="evidence" value="ECO:0007669"/>
    <property type="project" value="UniProtKB-KW"/>
</dbReference>
<name>A0A291HP80_9GAMM</name>
<dbReference type="EC" id="2.7.13.3" evidence="3"/>
<dbReference type="InterPro" id="IPR003660">
    <property type="entry name" value="HAMP_dom"/>
</dbReference>
<dbReference type="SUPFAM" id="SSF47384">
    <property type="entry name" value="Homodimeric domain of signal transducing histidine kinase"/>
    <property type="match status" value="1"/>
</dbReference>
<evidence type="ECO:0000256" key="12">
    <source>
        <dbReference type="ARBA" id="ARBA00022989"/>
    </source>
</evidence>
<dbReference type="GO" id="GO:0005886">
    <property type="term" value="C:plasma membrane"/>
    <property type="evidence" value="ECO:0007669"/>
    <property type="project" value="UniProtKB-SubCell"/>
</dbReference>
<dbReference type="InterPro" id="IPR050980">
    <property type="entry name" value="2C_sensor_his_kinase"/>
</dbReference>
<keyword evidence="19" id="KW-1185">Reference proteome</keyword>
<dbReference type="SMART" id="SM00304">
    <property type="entry name" value="HAMP"/>
    <property type="match status" value="1"/>
</dbReference>
<dbReference type="Pfam" id="PF00512">
    <property type="entry name" value="HisKA"/>
    <property type="match status" value="1"/>
</dbReference>
<dbReference type="Pfam" id="PF00672">
    <property type="entry name" value="HAMP"/>
    <property type="match status" value="1"/>
</dbReference>
<dbReference type="SMART" id="SM00388">
    <property type="entry name" value="HisKA"/>
    <property type="match status" value="1"/>
</dbReference>
<keyword evidence="7" id="KW-0808">Transferase</keyword>
<keyword evidence="13" id="KW-0902">Two-component regulatory system</keyword>
<dbReference type="EMBL" id="CP012621">
    <property type="protein sequence ID" value="ATG73944.1"/>
    <property type="molecule type" value="Genomic_DNA"/>
</dbReference>
<accession>A0A291HP80</accession>
<keyword evidence="4" id="KW-1003">Cell membrane</keyword>
<dbReference type="PROSITE" id="PS50109">
    <property type="entry name" value="HIS_KIN"/>
    <property type="match status" value="1"/>
</dbReference>
<evidence type="ECO:0000256" key="9">
    <source>
        <dbReference type="ARBA" id="ARBA00022741"/>
    </source>
</evidence>
<keyword evidence="9" id="KW-0547">Nucleotide-binding</keyword>
<keyword evidence="10" id="KW-0418">Kinase</keyword>
<dbReference type="RefSeq" id="WP_096779140.1">
    <property type="nucleotide sequence ID" value="NZ_CP012621.1"/>
</dbReference>
<dbReference type="InterPro" id="IPR004358">
    <property type="entry name" value="Sig_transdc_His_kin-like_C"/>
</dbReference>
<keyword evidence="14 15" id="KW-0472">Membrane</keyword>
<dbReference type="InterPro" id="IPR003661">
    <property type="entry name" value="HisK_dim/P_dom"/>
</dbReference>
<reference evidence="19" key="1">
    <citation type="submission" date="2015-09" db="EMBL/GenBank/DDBJ databases">
        <authorList>
            <person name="Shao Z."/>
            <person name="Wang L."/>
        </authorList>
    </citation>
    <scope>NUCLEOTIDE SEQUENCE [LARGE SCALE GENOMIC DNA]</scope>
    <source>
        <strain evidence="19">F13-1</strain>
    </source>
</reference>
<dbReference type="PROSITE" id="PS50885">
    <property type="entry name" value="HAMP"/>
    <property type="match status" value="1"/>
</dbReference>
<evidence type="ECO:0000256" key="7">
    <source>
        <dbReference type="ARBA" id="ARBA00022679"/>
    </source>
</evidence>
<evidence type="ECO:0000256" key="6">
    <source>
        <dbReference type="ARBA" id="ARBA00022553"/>
    </source>
</evidence>
<gene>
    <name evidence="18" type="ORF">AN401_08820</name>
</gene>
<dbReference type="Gene3D" id="3.30.565.10">
    <property type="entry name" value="Histidine kinase-like ATPase, C-terminal domain"/>
    <property type="match status" value="1"/>
</dbReference>
<comment type="catalytic activity">
    <reaction evidence="1">
        <text>ATP + protein L-histidine = ADP + protein N-phospho-L-histidine.</text>
        <dbReference type="EC" id="2.7.13.3"/>
    </reaction>
</comment>
<evidence type="ECO:0000256" key="15">
    <source>
        <dbReference type="SAM" id="Phobius"/>
    </source>
</evidence>
<evidence type="ECO:0000259" key="17">
    <source>
        <dbReference type="PROSITE" id="PS50885"/>
    </source>
</evidence>
<feature type="transmembrane region" description="Helical" evidence="15">
    <location>
        <begin position="204"/>
        <end position="225"/>
    </location>
</feature>
<evidence type="ECO:0000256" key="5">
    <source>
        <dbReference type="ARBA" id="ARBA00022519"/>
    </source>
</evidence>
<protein>
    <recommendedName>
        <fullName evidence="3">histidine kinase</fullName>
        <ecNumber evidence="3">2.7.13.3</ecNumber>
    </recommendedName>
</protein>
<evidence type="ECO:0000259" key="16">
    <source>
        <dbReference type="PROSITE" id="PS50109"/>
    </source>
</evidence>
<evidence type="ECO:0000256" key="13">
    <source>
        <dbReference type="ARBA" id="ARBA00023012"/>
    </source>
</evidence>
<dbReference type="KEGG" id="zdf:AN401_08820"/>
<evidence type="ECO:0000256" key="8">
    <source>
        <dbReference type="ARBA" id="ARBA00022692"/>
    </source>
</evidence>
<feature type="domain" description="HAMP" evidence="17">
    <location>
        <begin position="223"/>
        <end position="275"/>
    </location>
</feature>
<evidence type="ECO:0000256" key="3">
    <source>
        <dbReference type="ARBA" id="ARBA00012438"/>
    </source>
</evidence>
<sequence length="483" mass="54152">MRRWLRWPNSLFGRMSLVMILGVVLAQAVSNAVWVQQLNKDKAESAARMAEELADSVASTVNFFRALPRNYQHLVLSQLRDMGGTRFFVSLNREFIEIQDIPDSPVKAIVTRRFEQELRRRLGGELELHIGVSHPQTLHVYKNEVRLLDLPARWAQQSQIHDPDAPPILVMQLAMGEGDWLYLAALLPDRTLLAPTSYLDGERLLFLTLLVLVLLLAGALIFRWLNRPLRRLGRAAERLGRGMEVAKLDESGPREIRATARAFNLMQDRIGRFMADRERLFSAISHDLKTPITRLRLRAELLDDDQIRAKFEQDLLALEQMVKGALDCARGTDIREPATRVDLFALLQALCDDAGLMGAEVSLQGRSPAFFHGKALALRRCFGNLIDNAVFYGRTAEVTLTEDKHWLEVQIRDRGPGIPEAALELVFEPYYRLESSRSRHTGGTGLGLSIARNIVHAHGGELSLANRAGGGLVVSVRLPKGSG</sequence>
<dbReference type="Gene3D" id="1.10.287.130">
    <property type="match status" value="1"/>
</dbReference>
<dbReference type="InterPro" id="IPR036890">
    <property type="entry name" value="HATPase_C_sf"/>
</dbReference>
<keyword evidence="6" id="KW-0597">Phosphoprotein</keyword>
<evidence type="ECO:0000256" key="14">
    <source>
        <dbReference type="ARBA" id="ARBA00023136"/>
    </source>
</evidence>